<dbReference type="EMBL" id="JABFUD020000012">
    <property type="protein sequence ID" value="KAI5072155.1"/>
    <property type="molecule type" value="Genomic_DNA"/>
</dbReference>
<dbReference type="EC" id="2.7.11.1" evidence="2"/>
<dbReference type="InterPro" id="IPR000719">
    <property type="entry name" value="Prot_kinase_dom"/>
</dbReference>
<comment type="caution">
    <text evidence="11">The sequence shown here is derived from an EMBL/GenBank/DDBJ whole genome shotgun (WGS) entry which is preliminary data.</text>
</comment>
<evidence type="ECO:0000256" key="6">
    <source>
        <dbReference type="ARBA" id="ARBA00022777"/>
    </source>
</evidence>
<feature type="domain" description="Protein kinase" evidence="10">
    <location>
        <begin position="188"/>
        <end position="449"/>
    </location>
</feature>
<dbReference type="Gene3D" id="1.10.510.10">
    <property type="entry name" value="Transferase(Phosphotransferase) domain 1"/>
    <property type="match status" value="1"/>
</dbReference>
<evidence type="ECO:0000256" key="9">
    <source>
        <dbReference type="ARBA" id="ARBA00048679"/>
    </source>
</evidence>
<dbReference type="Gene3D" id="3.30.200.20">
    <property type="entry name" value="Phosphorylase Kinase, domain 1"/>
    <property type="match status" value="1"/>
</dbReference>
<comment type="catalytic activity">
    <reaction evidence="8">
        <text>L-threonyl-[protein] + ATP = O-phospho-L-threonyl-[protein] + ADP + H(+)</text>
        <dbReference type="Rhea" id="RHEA:46608"/>
        <dbReference type="Rhea" id="RHEA-COMP:11060"/>
        <dbReference type="Rhea" id="RHEA-COMP:11605"/>
        <dbReference type="ChEBI" id="CHEBI:15378"/>
        <dbReference type="ChEBI" id="CHEBI:30013"/>
        <dbReference type="ChEBI" id="CHEBI:30616"/>
        <dbReference type="ChEBI" id="CHEBI:61977"/>
        <dbReference type="ChEBI" id="CHEBI:456216"/>
        <dbReference type="EC" id="2.7.11.1"/>
    </reaction>
</comment>
<dbReference type="AlphaFoldDB" id="A0A9D4UQP3"/>
<evidence type="ECO:0000256" key="4">
    <source>
        <dbReference type="ARBA" id="ARBA00022679"/>
    </source>
</evidence>
<evidence type="ECO:0000256" key="3">
    <source>
        <dbReference type="ARBA" id="ARBA00022527"/>
    </source>
</evidence>
<dbReference type="Pfam" id="PF07714">
    <property type="entry name" value="PK_Tyr_Ser-Thr"/>
    <property type="match status" value="1"/>
</dbReference>
<dbReference type="PRINTS" id="PR00109">
    <property type="entry name" value="TYRKINASE"/>
</dbReference>
<comment type="similarity">
    <text evidence="1">Belongs to the protein kinase superfamily. TKL Ser/Thr protein kinase family. RAF subfamily.</text>
</comment>
<keyword evidence="7" id="KW-0067">ATP-binding</keyword>
<dbReference type="PROSITE" id="PS00108">
    <property type="entry name" value="PROTEIN_KINASE_ST"/>
    <property type="match status" value="1"/>
</dbReference>
<evidence type="ECO:0000313" key="12">
    <source>
        <dbReference type="Proteomes" id="UP000886520"/>
    </source>
</evidence>
<dbReference type="SUPFAM" id="SSF56112">
    <property type="entry name" value="Protein kinase-like (PK-like)"/>
    <property type="match status" value="1"/>
</dbReference>
<dbReference type="CDD" id="cd13999">
    <property type="entry name" value="STKc_MAP3K-like"/>
    <property type="match status" value="1"/>
</dbReference>
<dbReference type="OrthoDB" id="4062651at2759"/>
<dbReference type="GO" id="GO:0005524">
    <property type="term" value="F:ATP binding"/>
    <property type="evidence" value="ECO:0007669"/>
    <property type="project" value="UniProtKB-KW"/>
</dbReference>
<keyword evidence="12" id="KW-1185">Reference proteome</keyword>
<dbReference type="InterPro" id="IPR051681">
    <property type="entry name" value="Ser/Thr_Kinases-Pseudokinases"/>
</dbReference>
<proteinExistence type="inferred from homology"/>
<reference evidence="11" key="1">
    <citation type="submission" date="2021-01" db="EMBL/GenBank/DDBJ databases">
        <title>Adiantum capillus-veneris genome.</title>
        <authorList>
            <person name="Fang Y."/>
            <person name="Liao Q."/>
        </authorList>
    </citation>
    <scope>NUCLEOTIDE SEQUENCE</scope>
    <source>
        <strain evidence="11">H3</strain>
        <tissue evidence="11">Leaf</tissue>
    </source>
</reference>
<evidence type="ECO:0000259" key="10">
    <source>
        <dbReference type="PROSITE" id="PS50011"/>
    </source>
</evidence>
<keyword evidence="6" id="KW-0418">Kinase</keyword>
<keyword evidence="5" id="KW-0547">Nucleotide-binding</keyword>
<evidence type="ECO:0000256" key="2">
    <source>
        <dbReference type="ARBA" id="ARBA00012513"/>
    </source>
</evidence>
<dbReference type="PANTHER" id="PTHR44329">
    <property type="entry name" value="SERINE/THREONINE-PROTEIN KINASE TNNI3K-RELATED"/>
    <property type="match status" value="1"/>
</dbReference>
<dbReference type="InterPro" id="IPR011009">
    <property type="entry name" value="Kinase-like_dom_sf"/>
</dbReference>
<evidence type="ECO:0000256" key="8">
    <source>
        <dbReference type="ARBA" id="ARBA00047899"/>
    </source>
</evidence>
<dbReference type="SMART" id="SM00220">
    <property type="entry name" value="S_TKc"/>
    <property type="match status" value="1"/>
</dbReference>
<dbReference type="FunFam" id="3.30.200.20:FF:000060">
    <property type="entry name" value="Serine/threonine-protein kinase isoform 1"/>
    <property type="match status" value="1"/>
</dbReference>
<dbReference type="GO" id="GO:0004674">
    <property type="term" value="F:protein serine/threonine kinase activity"/>
    <property type="evidence" value="ECO:0007669"/>
    <property type="project" value="UniProtKB-KW"/>
</dbReference>
<name>A0A9D4UQP3_ADICA</name>
<sequence>MAPSKESSTEEYTWLGRTHFSRSICYGLNSGALSSMSGPLLENPSSKGFDKRIGADLDTLPQAIANGVFTSSTCVVPNNEAVLASASAESLQPLMYPSSSVCTSPEKIDSKQYYRRSVSLPSKCSITNPDEDEPSFSSGEYSFDGTKLDDGSEMDAARTTSWSEYFVEPGNEVAVEKAENWMVDLSDLFLGHKFASGAYSRIYFGKYKDCAVAVKMLRKPENDEGISIRLDRQFNTEVNVLSRLHHRNVVKFIGACKKPPVCCIISEYLALGSVRSYLHNQPFPLALKLAVDMALDVAHGMEYLHSQGVIHRDLKSENLVIAEDLCVKITDFGVACFEWETSVMTEDVGTYRWMAPEMISKKRFSKKTDVYSFGIVLWELLTGHVPFEEYTPVQAAFAVVHKHARPPLPLSCPSLLGHLLHQCWHIDPDKRPDFTKVIGVLEEMQESILLNRSGLRCLVVEWVQGDEINLFIIAGPRWLPVDSNNLLQLGDFL</sequence>
<evidence type="ECO:0000256" key="5">
    <source>
        <dbReference type="ARBA" id="ARBA00022741"/>
    </source>
</evidence>
<evidence type="ECO:0000256" key="1">
    <source>
        <dbReference type="ARBA" id="ARBA00010507"/>
    </source>
</evidence>
<dbReference type="PANTHER" id="PTHR44329:SF277">
    <property type="entry name" value="SERINE_THREONINE-PROTEIN KINASE HT1-LIKE"/>
    <property type="match status" value="1"/>
</dbReference>
<gene>
    <name evidence="11" type="ORF">GOP47_0012261</name>
</gene>
<evidence type="ECO:0000256" key="7">
    <source>
        <dbReference type="ARBA" id="ARBA00022840"/>
    </source>
</evidence>
<dbReference type="PROSITE" id="PS50011">
    <property type="entry name" value="PROTEIN_KINASE_DOM"/>
    <property type="match status" value="1"/>
</dbReference>
<keyword evidence="4" id="KW-0808">Transferase</keyword>
<protein>
    <recommendedName>
        <fullName evidence="2">non-specific serine/threonine protein kinase</fullName>
        <ecNumber evidence="2">2.7.11.1</ecNumber>
    </recommendedName>
</protein>
<comment type="catalytic activity">
    <reaction evidence="9">
        <text>L-seryl-[protein] + ATP = O-phospho-L-seryl-[protein] + ADP + H(+)</text>
        <dbReference type="Rhea" id="RHEA:17989"/>
        <dbReference type="Rhea" id="RHEA-COMP:9863"/>
        <dbReference type="Rhea" id="RHEA-COMP:11604"/>
        <dbReference type="ChEBI" id="CHEBI:15378"/>
        <dbReference type="ChEBI" id="CHEBI:29999"/>
        <dbReference type="ChEBI" id="CHEBI:30616"/>
        <dbReference type="ChEBI" id="CHEBI:83421"/>
        <dbReference type="ChEBI" id="CHEBI:456216"/>
        <dbReference type="EC" id="2.7.11.1"/>
    </reaction>
</comment>
<dbReference type="Proteomes" id="UP000886520">
    <property type="component" value="Chromosome 12"/>
</dbReference>
<organism evidence="11 12">
    <name type="scientific">Adiantum capillus-veneris</name>
    <name type="common">Maidenhair fern</name>
    <dbReference type="NCBI Taxonomy" id="13818"/>
    <lineage>
        <taxon>Eukaryota</taxon>
        <taxon>Viridiplantae</taxon>
        <taxon>Streptophyta</taxon>
        <taxon>Embryophyta</taxon>
        <taxon>Tracheophyta</taxon>
        <taxon>Polypodiopsida</taxon>
        <taxon>Polypodiidae</taxon>
        <taxon>Polypodiales</taxon>
        <taxon>Pteridineae</taxon>
        <taxon>Pteridaceae</taxon>
        <taxon>Vittarioideae</taxon>
        <taxon>Adiantum</taxon>
    </lineage>
</organism>
<keyword evidence="3" id="KW-0723">Serine/threonine-protein kinase</keyword>
<accession>A0A9D4UQP3</accession>
<dbReference type="InterPro" id="IPR008271">
    <property type="entry name" value="Ser/Thr_kinase_AS"/>
</dbReference>
<dbReference type="InterPro" id="IPR001245">
    <property type="entry name" value="Ser-Thr/Tyr_kinase_cat_dom"/>
</dbReference>
<evidence type="ECO:0000313" key="11">
    <source>
        <dbReference type="EMBL" id="KAI5072155.1"/>
    </source>
</evidence>